<feature type="binding site" evidence="13">
    <location>
        <position position="197"/>
    </location>
    <ligand>
        <name>substrate</name>
    </ligand>
</feature>
<evidence type="ECO:0000313" key="14">
    <source>
        <dbReference type="EMBL" id="MXQ52725.1"/>
    </source>
</evidence>
<dbReference type="InterPro" id="IPR002813">
    <property type="entry name" value="Arg_biosynth_ArgJ"/>
</dbReference>
<evidence type="ECO:0000256" key="9">
    <source>
        <dbReference type="ARBA" id="ARBA00023315"/>
    </source>
</evidence>
<evidence type="ECO:0000256" key="1">
    <source>
        <dbReference type="ARBA" id="ARBA00004496"/>
    </source>
</evidence>
<keyword evidence="8 13" id="KW-0511">Multifunctional enzyme</keyword>
<evidence type="ECO:0000313" key="15">
    <source>
        <dbReference type="Proteomes" id="UP000430692"/>
    </source>
</evidence>
<feature type="site" description="Involved in the stabilization of negative charge on the oxyanion by the formation of the oxyanion hole" evidence="13">
    <location>
        <position position="123"/>
    </location>
</feature>
<dbReference type="GO" id="GO:0005737">
    <property type="term" value="C:cytoplasm"/>
    <property type="evidence" value="ECO:0007669"/>
    <property type="project" value="UniProtKB-SubCell"/>
</dbReference>
<dbReference type="InterPro" id="IPR016117">
    <property type="entry name" value="ArgJ-like_dom_sf"/>
</dbReference>
<evidence type="ECO:0000256" key="3">
    <source>
        <dbReference type="ARBA" id="ARBA00011475"/>
    </source>
</evidence>
<dbReference type="GO" id="GO:0006592">
    <property type="term" value="P:ornithine biosynthetic process"/>
    <property type="evidence" value="ECO:0007669"/>
    <property type="project" value="TreeGrafter"/>
</dbReference>
<dbReference type="UniPathway" id="UPA00068">
    <property type="reaction ID" value="UER00106"/>
</dbReference>
<protein>
    <recommendedName>
        <fullName evidence="13">Arginine biosynthesis bifunctional protein ArgJ</fullName>
    </recommendedName>
    <domain>
        <recommendedName>
            <fullName evidence="13">Glutamate N-acetyltransferase</fullName>
            <ecNumber evidence="13">2.3.1.35</ecNumber>
        </recommendedName>
        <alternativeName>
            <fullName evidence="13">Ornithine acetyltransferase</fullName>
            <shortName evidence="13">OATase</shortName>
        </alternativeName>
        <alternativeName>
            <fullName evidence="13">Ornithine transacetylase</fullName>
        </alternativeName>
    </domain>
    <domain>
        <recommendedName>
            <fullName evidence="13">Amino-acid acetyltransferase</fullName>
            <ecNumber evidence="13">2.3.1.1</ecNumber>
        </recommendedName>
        <alternativeName>
            <fullName evidence="13">N-acetylglutamate synthase</fullName>
            <shortName evidence="13">AGSase</shortName>
        </alternativeName>
    </domain>
    <component>
        <recommendedName>
            <fullName evidence="13">Arginine biosynthesis bifunctional protein ArgJ alpha chain</fullName>
        </recommendedName>
    </component>
    <component>
        <recommendedName>
            <fullName evidence="13">Arginine biosynthesis bifunctional protein ArgJ beta chain</fullName>
        </recommendedName>
    </component>
</protein>
<comment type="pathway">
    <text evidence="13">Amino-acid biosynthesis; L-arginine biosynthesis; N(2)-acetyl-L-ornithine from L-glutamate: step 1/4.</text>
</comment>
<accession>A0A6I4VR24</accession>
<keyword evidence="6 13" id="KW-0808">Transferase</keyword>
<comment type="similarity">
    <text evidence="2 13">Belongs to the ArgJ family.</text>
</comment>
<feature type="site" description="Involved in the stabilization of negative charge on the oxyanion by the formation of the oxyanion hole" evidence="13">
    <location>
        <position position="124"/>
    </location>
</feature>
<dbReference type="GO" id="GO:0006526">
    <property type="term" value="P:L-arginine biosynthetic process"/>
    <property type="evidence" value="ECO:0007669"/>
    <property type="project" value="UniProtKB-UniRule"/>
</dbReference>
<keyword evidence="7 13" id="KW-0068">Autocatalytic cleavage</keyword>
<evidence type="ECO:0000256" key="2">
    <source>
        <dbReference type="ARBA" id="ARBA00006774"/>
    </source>
</evidence>
<evidence type="ECO:0000256" key="13">
    <source>
        <dbReference type="HAMAP-Rule" id="MF_01106"/>
    </source>
</evidence>
<dbReference type="Gene3D" id="3.60.70.12">
    <property type="entry name" value="L-amino peptidase D-ALA esterase/amidase"/>
    <property type="match status" value="1"/>
</dbReference>
<feature type="chain" id="PRO_5026398896" description="Arginine biosynthesis bifunctional protein ArgJ beta chain" evidence="13">
    <location>
        <begin position="197"/>
        <end position="410"/>
    </location>
</feature>
<comment type="function">
    <text evidence="12 13">Catalyzes two activities which are involved in the cyclic version of arginine biosynthesis: the synthesis of N-acetylglutamate from glutamate and acetyl-CoA as the acetyl donor, and of ornithine by transacetylation between N(2)-acetylornithine and glutamate.</text>
</comment>
<evidence type="ECO:0000256" key="10">
    <source>
        <dbReference type="ARBA" id="ARBA00048372"/>
    </source>
</evidence>
<dbReference type="FunFam" id="3.10.20.340:FF:000001">
    <property type="entry name" value="Arginine biosynthesis bifunctional protein ArgJ, chloroplastic"/>
    <property type="match status" value="1"/>
</dbReference>
<dbReference type="NCBIfam" id="TIGR00120">
    <property type="entry name" value="ArgJ"/>
    <property type="match status" value="1"/>
</dbReference>
<organism evidence="14 15">
    <name type="scientific">Shimazuella alba</name>
    <dbReference type="NCBI Taxonomy" id="2690964"/>
    <lineage>
        <taxon>Bacteria</taxon>
        <taxon>Bacillati</taxon>
        <taxon>Bacillota</taxon>
        <taxon>Bacilli</taxon>
        <taxon>Bacillales</taxon>
        <taxon>Thermoactinomycetaceae</taxon>
        <taxon>Shimazuella</taxon>
    </lineage>
</organism>
<comment type="catalytic activity">
    <reaction evidence="10 13">
        <text>L-glutamate + acetyl-CoA = N-acetyl-L-glutamate + CoA + H(+)</text>
        <dbReference type="Rhea" id="RHEA:24292"/>
        <dbReference type="ChEBI" id="CHEBI:15378"/>
        <dbReference type="ChEBI" id="CHEBI:29985"/>
        <dbReference type="ChEBI" id="CHEBI:44337"/>
        <dbReference type="ChEBI" id="CHEBI:57287"/>
        <dbReference type="ChEBI" id="CHEBI:57288"/>
        <dbReference type="EC" id="2.3.1.1"/>
    </reaction>
</comment>
<sequence length="410" mass="43713">MNQTALAPFYQVNEQASITAPKGFIATGLHAGIRKRKRDLGVIICSVPASAAAVYTTNAFQAAPLQVTQENIGVDGKLQAIVVNSGVANSCTGERGIQDARDIAKQTAQLLDIPIHQVAVASTGVIGQFLPMEKIQTSLMKVLSIADETGGNEFAEAILTTDTLTKQVQVTMQIDGKKLTIAGVAKGSGMIHPNMATMLGFITTDAVIHAHHLQSLLWTATDSTFNMITVDGDCSTNDSVIAMASGLAGNNSLHPHHPDWMAFQAGFTYVCQELAKKIANDGEGATRLIEVHVAGAPTIEMARKVSKAIVGSNLVKSAVFGADANWGRILCAAGYGDPLIRTEKVKVKLGSILVVDKGLPVFFDESKVSEILKQETVNIFVDLQQGKQKATAWGCDLTYEYVKINASYRT</sequence>
<feature type="binding site" evidence="13">
    <location>
        <position position="405"/>
    </location>
    <ligand>
        <name>substrate</name>
    </ligand>
</feature>
<feature type="binding site" evidence="13">
    <location>
        <position position="283"/>
    </location>
    <ligand>
        <name>substrate</name>
    </ligand>
</feature>
<reference evidence="14 15" key="1">
    <citation type="submission" date="2019-12" db="EMBL/GenBank/DDBJ databases">
        <title>Whole-genome analyses of novel actinobacteria.</title>
        <authorList>
            <person name="Sahin N."/>
            <person name="Saygin H."/>
        </authorList>
    </citation>
    <scope>NUCLEOTIDE SEQUENCE [LARGE SCALE GENOMIC DNA]</scope>
    <source>
        <strain evidence="14 15">KC615</strain>
    </source>
</reference>
<comment type="subcellular location">
    <subcellularLocation>
        <location evidence="1 13">Cytoplasm</location>
    </subcellularLocation>
</comment>
<dbReference type="RefSeq" id="WP_160799888.1">
    <property type="nucleotide sequence ID" value="NZ_WUUL01000002.1"/>
</dbReference>
<dbReference type="PANTHER" id="PTHR23100">
    <property type="entry name" value="ARGININE BIOSYNTHESIS BIFUNCTIONAL PROTEIN ARGJ"/>
    <property type="match status" value="1"/>
</dbReference>
<evidence type="ECO:0000256" key="12">
    <source>
        <dbReference type="ARBA" id="ARBA00054976"/>
    </source>
</evidence>
<dbReference type="AlphaFoldDB" id="A0A6I4VR24"/>
<dbReference type="Pfam" id="PF01960">
    <property type="entry name" value="ArgJ"/>
    <property type="match status" value="1"/>
</dbReference>
<dbReference type="FunFam" id="3.30.2330.10:FF:000001">
    <property type="entry name" value="Arginine biosynthesis bifunctional protein ArgJ, mitochondrial"/>
    <property type="match status" value="1"/>
</dbReference>
<evidence type="ECO:0000256" key="7">
    <source>
        <dbReference type="ARBA" id="ARBA00022813"/>
    </source>
</evidence>
<dbReference type="NCBIfam" id="NF003802">
    <property type="entry name" value="PRK05388.1"/>
    <property type="match status" value="1"/>
</dbReference>
<feature type="binding site" evidence="13">
    <location>
        <position position="410"/>
    </location>
    <ligand>
        <name>substrate</name>
    </ligand>
</feature>
<feature type="active site" description="Nucleophile" evidence="13">
    <location>
        <position position="197"/>
    </location>
</feature>
<keyword evidence="5 13" id="KW-0028">Amino-acid biosynthesis</keyword>
<dbReference type="GO" id="GO:0004042">
    <property type="term" value="F:L-glutamate N-acetyltransferase activity"/>
    <property type="evidence" value="ECO:0007669"/>
    <property type="project" value="UniProtKB-UniRule"/>
</dbReference>
<dbReference type="FunFam" id="3.60.70.12:FF:000001">
    <property type="entry name" value="Arginine biosynthesis bifunctional protein ArgJ, chloroplastic"/>
    <property type="match status" value="1"/>
</dbReference>
<dbReference type="EC" id="2.3.1.35" evidence="13"/>
<dbReference type="EMBL" id="WUUL01000002">
    <property type="protein sequence ID" value="MXQ52725.1"/>
    <property type="molecule type" value="Genomic_DNA"/>
</dbReference>
<keyword evidence="15" id="KW-1185">Reference proteome</keyword>
<dbReference type="PANTHER" id="PTHR23100:SF0">
    <property type="entry name" value="ARGININE BIOSYNTHESIS BIFUNCTIONAL PROTEIN ARGJ, MITOCHONDRIAL"/>
    <property type="match status" value="1"/>
</dbReference>
<gene>
    <name evidence="13 14" type="primary">argJ</name>
    <name evidence="14" type="ORF">GSM42_03060</name>
</gene>
<evidence type="ECO:0000256" key="11">
    <source>
        <dbReference type="ARBA" id="ARBA00049439"/>
    </source>
</evidence>
<dbReference type="Gene3D" id="3.30.2330.10">
    <property type="entry name" value="arginine biosynthesis bifunctional protein suprefamily"/>
    <property type="match status" value="1"/>
</dbReference>
<comment type="caution">
    <text evidence="14">The sequence shown here is derived from an EMBL/GenBank/DDBJ whole genome shotgun (WGS) entry which is preliminary data.</text>
</comment>
<dbReference type="HAMAP" id="MF_01106">
    <property type="entry name" value="ArgJ"/>
    <property type="match status" value="1"/>
</dbReference>
<dbReference type="InterPro" id="IPR042195">
    <property type="entry name" value="ArgJ_beta_C"/>
</dbReference>
<evidence type="ECO:0000256" key="6">
    <source>
        <dbReference type="ARBA" id="ARBA00022679"/>
    </source>
</evidence>
<name>A0A6I4VR24_9BACL</name>
<feature type="binding site" evidence="13">
    <location>
        <position position="186"/>
    </location>
    <ligand>
        <name>substrate</name>
    </ligand>
</feature>
<evidence type="ECO:0000256" key="4">
    <source>
        <dbReference type="ARBA" id="ARBA00022571"/>
    </source>
</evidence>
<dbReference type="EC" id="2.3.1.1" evidence="13"/>
<dbReference type="SUPFAM" id="SSF56266">
    <property type="entry name" value="DmpA/ArgJ-like"/>
    <property type="match status" value="1"/>
</dbReference>
<comment type="subunit">
    <text evidence="3 13">Heterotetramer of two alpha and two beta chains.</text>
</comment>
<evidence type="ECO:0000256" key="5">
    <source>
        <dbReference type="ARBA" id="ARBA00022605"/>
    </source>
</evidence>
<proteinExistence type="inferred from homology"/>
<feature type="site" description="Cleavage; by autolysis" evidence="13">
    <location>
        <begin position="196"/>
        <end position="197"/>
    </location>
</feature>
<comment type="pathway">
    <text evidence="13">Amino-acid biosynthesis; L-arginine biosynthesis; L-ornithine and N-acetyl-L-glutamate from L-glutamate and N(2)-acetyl-L-ornithine (cyclic): step 1/1.</text>
</comment>
<evidence type="ECO:0000256" key="8">
    <source>
        <dbReference type="ARBA" id="ARBA00023268"/>
    </source>
</evidence>
<comment type="catalytic activity">
    <reaction evidence="11 13">
        <text>N(2)-acetyl-L-ornithine + L-glutamate = N-acetyl-L-glutamate + L-ornithine</text>
        <dbReference type="Rhea" id="RHEA:15349"/>
        <dbReference type="ChEBI" id="CHEBI:29985"/>
        <dbReference type="ChEBI" id="CHEBI:44337"/>
        <dbReference type="ChEBI" id="CHEBI:46911"/>
        <dbReference type="ChEBI" id="CHEBI:57805"/>
        <dbReference type="EC" id="2.3.1.35"/>
    </reaction>
</comment>
<keyword evidence="4 13" id="KW-0055">Arginine biosynthesis</keyword>
<feature type="binding site" evidence="13">
    <location>
        <position position="160"/>
    </location>
    <ligand>
        <name>substrate</name>
    </ligand>
</feature>
<keyword evidence="13" id="KW-0963">Cytoplasm</keyword>
<dbReference type="Gene3D" id="3.10.20.340">
    <property type="entry name" value="ArgJ beta chain, C-terminal domain"/>
    <property type="match status" value="1"/>
</dbReference>
<feature type="chain" id="PRO_5026398897" description="Arginine biosynthesis bifunctional protein ArgJ alpha chain" evidence="13">
    <location>
        <begin position="1"/>
        <end position="196"/>
    </location>
</feature>
<dbReference type="GO" id="GO:0004358">
    <property type="term" value="F:L-glutamate N-acetyltransferase activity, acting on acetyl-L-ornithine as donor"/>
    <property type="evidence" value="ECO:0007669"/>
    <property type="project" value="UniProtKB-UniRule"/>
</dbReference>
<keyword evidence="9 13" id="KW-0012">Acyltransferase</keyword>
<dbReference type="Proteomes" id="UP000430692">
    <property type="component" value="Unassembled WGS sequence"/>
</dbReference>
<dbReference type="CDD" id="cd02152">
    <property type="entry name" value="OAT"/>
    <property type="match status" value="1"/>
</dbReference>